<feature type="transmembrane region" description="Helical" evidence="6">
    <location>
        <begin position="195"/>
        <end position="214"/>
    </location>
</feature>
<dbReference type="STRING" id="487685.SAMN04488696_1265"/>
<protein>
    <submittedName>
        <fullName evidence="8">Cytochrome c biogenesis protein CcdA</fullName>
    </submittedName>
</protein>
<reference evidence="9" key="1">
    <citation type="submission" date="2016-10" db="EMBL/GenBank/DDBJ databases">
        <authorList>
            <person name="Varghese N."/>
            <person name="Submissions S."/>
        </authorList>
    </citation>
    <scope>NUCLEOTIDE SEQUENCE [LARGE SCALE GENOMIC DNA]</scope>
    <source>
        <strain evidence="9">Mob M</strain>
    </source>
</reference>
<evidence type="ECO:0000256" key="6">
    <source>
        <dbReference type="SAM" id="Phobius"/>
    </source>
</evidence>
<dbReference type="InterPro" id="IPR051790">
    <property type="entry name" value="Cytochrome_c-biogenesis_DsbD"/>
</dbReference>
<evidence type="ECO:0000256" key="1">
    <source>
        <dbReference type="ARBA" id="ARBA00004141"/>
    </source>
</evidence>
<dbReference type="OrthoDB" id="115386at2157"/>
<keyword evidence="9" id="KW-1185">Reference proteome</keyword>
<feature type="transmembrane region" description="Helical" evidence="6">
    <location>
        <begin position="150"/>
        <end position="174"/>
    </location>
</feature>
<sequence length="217" mass="23233">MLETTSLTPIAAFFAGIVSVMSPCVLPLLPIVLAYSTGNSKLRPLAIILGLTISFTAMGIAASAFGEYFLPHLGELRIIAELMIILMGISMLMDKELFAFLLHYTGKIHAEGKGLFGGLVIGASLGIVWIPCVGPILASILTLVALESNITYGATLLIIYSIGFAIPMIMIAYSAKLSGDKLHRLSEIDMELKKIAGLILVAVGLWMVYTNHLAGYF</sequence>
<comment type="similarity">
    <text evidence="2">Belongs to the DsbD family.</text>
</comment>
<dbReference type="EMBL" id="FOUJ01000002">
    <property type="protein sequence ID" value="SFM45044.1"/>
    <property type="molecule type" value="Genomic_DNA"/>
</dbReference>
<keyword evidence="5 6" id="KW-0472">Membrane</keyword>
<evidence type="ECO:0000256" key="5">
    <source>
        <dbReference type="ARBA" id="ARBA00023136"/>
    </source>
</evidence>
<evidence type="ECO:0000256" key="2">
    <source>
        <dbReference type="ARBA" id="ARBA00006143"/>
    </source>
</evidence>
<feature type="transmembrane region" description="Helical" evidence="6">
    <location>
        <begin position="45"/>
        <end position="70"/>
    </location>
</feature>
<evidence type="ECO:0000256" key="4">
    <source>
        <dbReference type="ARBA" id="ARBA00022989"/>
    </source>
</evidence>
<evidence type="ECO:0000313" key="9">
    <source>
        <dbReference type="Proteomes" id="UP000198535"/>
    </source>
</evidence>
<feature type="transmembrane region" description="Helical" evidence="6">
    <location>
        <begin position="76"/>
        <end position="93"/>
    </location>
</feature>
<dbReference type="RefSeq" id="WP_177187990.1">
    <property type="nucleotide sequence ID" value="NZ_FOUJ01000002.1"/>
</dbReference>
<name>A0A1I4QYA4_9EURY</name>
<evidence type="ECO:0000313" key="8">
    <source>
        <dbReference type="EMBL" id="SFM45044.1"/>
    </source>
</evidence>
<proteinExistence type="inferred from homology"/>
<evidence type="ECO:0000256" key="3">
    <source>
        <dbReference type="ARBA" id="ARBA00022692"/>
    </source>
</evidence>
<dbReference type="InterPro" id="IPR003834">
    <property type="entry name" value="Cyt_c_assmbl_TM_dom"/>
</dbReference>
<feature type="transmembrane region" description="Helical" evidence="6">
    <location>
        <begin position="12"/>
        <end position="33"/>
    </location>
</feature>
<dbReference type="AlphaFoldDB" id="A0A1I4QYA4"/>
<feature type="domain" description="Cytochrome C biogenesis protein transmembrane" evidence="7">
    <location>
        <begin position="10"/>
        <end position="208"/>
    </location>
</feature>
<dbReference type="PANTHER" id="PTHR31272">
    <property type="entry name" value="CYTOCHROME C-TYPE BIOGENESIS PROTEIN HI_1454-RELATED"/>
    <property type="match status" value="1"/>
</dbReference>
<evidence type="ECO:0000259" key="7">
    <source>
        <dbReference type="Pfam" id="PF02683"/>
    </source>
</evidence>
<dbReference type="Proteomes" id="UP000198535">
    <property type="component" value="Unassembled WGS sequence"/>
</dbReference>
<comment type="subcellular location">
    <subcellularLocation>
        <location evidence="1">Membrane</location>
        <topology evidence="1">Multi-pass membrane protein</topology>
    </subcellularLocation>
</comment>
<dbReference type="GO" id="GO:0016020">
    <property type="term" value="C:membrane"/>
    <property type="evidence" value="ECO:0007669"/>
    <property type="project" value="UniProtKB-SubCell"/>
</dbReference>
<dbReference type="GO" id="GO:0017004">
    <property type="term" value="P:cytochrome complex assembly"/>
    <property type="evidence" value="ECO:0007669"/>
    <property type="project" value="InterPro"/>
</dbReference>
<organism evidence="8 9">
    <name type="scientific">Methanolobus profundi</name>
    <dbReference type="NCBI Taxonomy" id="487685"/>
    <lineage>
        <taxon>Archaea</taxon>
        <taxon>Methanobacteriati</taxon>
        <taxon>Methanobacteriota</taxon>
        <taxon>Stenosarchaea group</taxon>
        <taxon>Methanomicrobia</taxon>
        <taxon>Methanosarcinales</taxon>
        <taxon>Methanosarcinaceae</taxon>
        <taxon>Methanolobus</taxon>
    </lineage>
</organism>
<keyword evidence="3 6" id="KW-0812">Transmembrane</keyword>
<accession>A0A1I4QYA4</accession>
<dbReference type="PANTHER" id="PTHR31272:SF9">
    <property type="entry name" value="BLL1027 PROTEIN"/>
    <property type="match status" value="1"/>
</dbReference>
<dbReference type="Pfam" id="PF02683">
    <property type="entry name" value="DsbD_TM"/>
    <property type="match status" value="1"/>
</dbReference>
<keyword evidence="4 6" id="KW-1133">Transmembrane helix</keyword>
<feature type="transmembrane region" description="Helical" evidence="6">
    <location>
        <begin position="114"/>
        <end position="144"/>
    </location>
</feature>
<gene>
    <name evidence="8" type="ORF">SAMN04488696_1265</name>
</gene>